<evidence type="ECO:0008006" key="4">
    <source>
        <dbReference type="Google" id="ProtNLM"/>
    </source>
</evidence>
<gene>
    <name evidence="2" type="ORF">GCM10010946_20200</name>
</gene>
<dbReference type="RefSeq" id="WP_189357055.1">
    <property type="nucleotide sequence ID" value="NZ_BMYU01000004.1"/>
</dbReference>
<accession>A0ABQ2XXZ7</accession>
<sequence>MNAMMQELNVQEVEQVNGGIIWFVVGAALLLSGCSRGTPAPRDTVESYCKQNPDDKDVCK</sequence>
<reference evidence="3" key="1">
    <citation type="journal article" date="2019" name="Int. J. Syst. Evol. Microbiol.">
        <title>The Global Catalogue of Microorganisms (GCM) 10K type strain sequencing project: providing services to taxonomists for standard genome sequencing and annotation.</title>
        <authorList>
            <consortium name="The Broad Institute Genomics Platform"/>
            <consortium name="The Broad Institute Genome Sequencing Center for Infectious Disease"/>
            <person name="Wu L."/>
            <person name="Ma J."/>
        </authorList>
    </citation>
    <scope>NUCLEOTIDE SEQUENCE [LARGE SCALE GENOMIC DNA]</scope>
    <source>
        <strain evidence="3">KCTC 23917</strain>
    </source>
</reference>
<evidence type="ECO:0000313" key="2">
    <source>
        <dbReference type="EMBL" id="GGX41642.1"/>
    </source>
</evidence>
<protein>
    <recommendedName>
        <fullName evidence="4">Class IIb bacteriocin, lactobin A/cerein 7B family</fullName>
    </recommendedName>
</protein>
<dbReference type="Proteomes" id="UP000653343">
    <property type="component" value="Unassembled WGS sequence"/>
</dbReference>
<evidence type="ECO:0000256" key="1">
    <source>
        <dbReference type="SAM" id="MobiDB-lite"/>
    </source>
</evidence>
<proteinExistence type="predicted"/>
<comment type="caution">
    <text evidence="2">The sequence shown here is derived from an EMBL/GenBank/DDBJ whole genome shotgun (WGS) entry which is preliminary data.</text>
</comment>
<organism evidence="2 3">
    <name type="scientific">Undibacterium squillarum</name>
    <dbReference type="NCBI Taxonomy" id="1131567"/>
    <lineage>
        <taxon>Bacteria</taxon>
        <taxon>Pseudomonadati</taxon>
        <taxon>Pseudomonadota</taxon>
        <taxon>Betaproteobacteria</taxon>
        <taxon>Burkholderiales</taxon>
        <taxon>Oxalobacteraceae</taxon>
        <taxon>Undibacterium</taxon>
    </lineage>
</organism>
<feature type="region of interest" description="Disordered" evidence="1">
    <location>
        <begin position="38"/>
        <end position="60"/>
    </location>
</feature>
<evidence type="ECO:0000313" key="3">
    <source>
        <dbReference type="Proteomes" id="UP000653343"/>
    </source>
</evidence>
<keyword evidence="3" id="KW-1185">Reference proteome</keyword>
<dbReference type="EMBL" id="BMYU01000004">
    <property type="protein sequence ID" value="GGX41642.1"/>
    <property type="molecule type" value="Genomic_DNA"/>
</dbReference>
<name>A0ABQ2XXZ7_9BURK</name>